<dbReference type="OrthoDB" id="9802944at2"/>
<keyword evidence="3" id="KW-0479">Metal-binding</keyword>
<accession>A0A061JJI2</accession>
<dbReference type="eggNOG" id="COG0789">
    <property type="taxonomic scope" value="Bacteria"/>
</dbReference>
<feature type="domain" description="HTH merR-type" evidence="9">
    <location>
        <begin position="15"/>
        <end position="83"/>
    </location>
</feature>
<dbReference type="SUPFAM" id="SSF46955">
    <property type="entry name" value="Putative DNA-binding domain"/>
    <property type="match status" value="1"/>
</dbReference>
<dbReference type="SMART" id="SM00422">
    <property type="entry name" value="HTH_MERR"/>
    <property type="match status" value="1"/>
</dbReference>
<dbReference type="PANTHER" id="PTHR30204">
    <property type="entry name" value="REDOX-CYCLING DRUG-SENSING TRANSCRIPTIONAL ACTIVATOR SOXR"/>
    <property type="match status" value="1"/>
</dbReference>
<dbReference type="GO" id="GO:0046872">
    <property type="term" value="F:metal ion binding"/>
    <property type="evidence" value="ECO:0007669"/>
    <property type="project" value="UniProtKB-KW"/>
</dbReference>
<dbReference type="AlphaFoldDB" id="A0A061JJI2"/>
<name>A0A061JJI2_STUST</name>
<evidence type="ECO:0000259" key="9">
    <source>
        <dbReference type="PROSITE" id="PS50937"/>
    </source>
</evidence>
<dbReference type="PRINTS" id="PR00040">
    <property type="entry name" value="HTHMERR"/>
</dbReference>
<dbReference type="InterPro" id="IPR015358">
    <property type="entry name" value="Tscrpt_reg_MerR_DNA-bd"/>
</dbReference>
<keyword evidence="2" id="KW-0001">2Fe-2S</keyword>
<keyword evidence="8" id="KW-0804">Transcription</keyword>
<dbReference type="EMBL" id="AMCZ02000043">
    <property type="protein sequence ID" value="EWC39332.1"/>
    <property type="molecule type" value="Genomic_DNA"/>
</dbReference>
<comment type="caution">
    <text evidence="10">The sequence shown here is derived from an EMBL/GenBank/DDBJ whole genome shotgun (WGS) entry which is preliminary data.</text>
</comment>
<dbReference type="GO" id="GO:0006979">
    <property type="term" value="P:response to oxidative stress"/>
    <property type="evidence" value="ECO:0007669"/>
    <property type="project" value="InterPro"/>
</dbReference>
<dbReference type="Gene3D" id="1.10.1660.10">
    <property type="match status" value="1"/>
</dbReference>
<keyword evidence="6" id="KW-0805">Transcription regulation</keyword>
<dbReference type="InterPro" id="IPR010211">
    <property type="entry name" value="Redox-sen_tscrpt-act_SoxR"/>
</dbReference>
<keyword evidence="4" id="KW-0408">Iron</keyword>
<dbReference type="Pfam" id="PF00376">
    <property type="entry name" value="MerR"/>
    <property type="match status" value="1"/>
</dbReference>
<evidence type="ECO:0000256" key="7">
    <source>
        <dbReference type="ARBA" id="ARBA00023125"/>
    </source>
</evidence>
<evidence type="ECO:0000256" key="6">
    <source>
        <dbReference type="ARBA" id="ARBA00023015"/>
    </source>
</evidence>
<dbReference type="GO" id="GO:0003677">
    <property type="term" value="F:DNA binding"/>
    <property type="evidence" value="ECO:0007669"/>
    <property type="project" value="UniProtKB-KW"/>
</dbReference>
<organism evidence="10 11">
    <name type="scientific">Stutzerimonas stutzeri KOS6</name>
    <dbReference type="NCBI Taxonomy" id="1218352"/>
    <lineage>
        <taxon>Bacteria</taxon>
        <taxon>Pseudomonadati</taxon>
        <taxon>Pseudomonadota</taxon>
        <taxon>Gammaproteobacteria</taxon>
        <taxon>Pseudomonadales</taxon>
        <taxon>Pseudomonadaceae</taxon>
        <taxon>Stutzerimonas</taxon>
    </lineage>
</organism>
<evidence type="ECO:0000256" key="4">
    <source>
        <dbReference type="ARBA" id="ARBA00023004"/>
    </source>
</evidence>
<dbReference type="NCBIfam" id="TIGR01950">
    <property type="entry name" value="SoxR"/>
    <property type="match status" value="1"/>
</dbReference>
<dbReference type="GO" id="GO:0003700">
    <property type="term" value="F:DNA-binding transcription factor activity"/>
    <property type="evidence" value="ECO:0007669"/>
    <property type="project" value="InterPro"/>
</dbReference>
<reference evidence="10 11" key="1">
    <citation type="journal article" date="2013" name="Genome Announc.">
        <title>Draft Genome of the Nitrogen-Fixing Bacterium Pseudomonas stutzeri Strain KOS6 Isolated from Industrial Hydrocarbon Sludge.</title>
        <authorList>
            <person name="Grigoryeva T.V."/>
            <person name="Laikov A.V."/>
            <person name="Naumova R.P."/>
            <person name="Manolov A.I."/>
            <person name="Larin A.K."/>
            <person name="Karpova I.Y."/>
            <person name="Semashko T.A."/>
            <person name="Alexeev D.G."/>
            <person name="Kostryukova E.S."/>
            <person name="Muller R."/>
            <person name="Govorun V.M."/>
        </authorList>
    </citation>
    <scope>NUCLEOTIDE SEQUENCE [LARGE SCALE GENOMIC DNA]</scope>
    <source>
        <strain evidence="10 11">KOS6</strain>
    </source>
</reference>
<gene>
    <name evidence="10" type="ORF">B597_020860</name>
</gene>
<sequence length="155" mass="17301">MSNLSADSNVKQPRLLKVSEVAKRSGVAVSTLHFYESKGLISSLRTSGNQRRYTPGVLRYIGIIKVAQRAGIPLDEVKQALGDYDPMVRVSAEQWRTVASRWRNDLDDRIQKLQRLRDEMEGCIGCGCLSLEDCPLRNPEDRLASQGAGARLLEN</sequence>
<dbReference type="Proteomes" id="UP000026923">
    <property type="component" value="Unassembled WGS sequence"/>
</dbReference>
<dbReference type="PANTHER" id="PTHR30204:SF0">
    <property type="entry name" value="REDOX-SENSITIVE TRANSCRIPTIONAL ACTIVATOR SOXR"/>
    <property type="match status" value="1"/>
</dbReference>
<dbReference type="CDD" id="cd01110">
    <property type="entry name" value="HTH_SoxR"/>
    <property type="match status" value="1"/>
</dbReference>
<evidence type="ECO:0000256" key="2">
    <source>
        <dbReference type="ARBA" id="ARBA00022714"/>
    </source>
</evidence>
<evidence type="ECO:0000313" key="10">
    <source>
        <dbReference type="EMBL" id="EWC39332.1"/>
    </source>
</evidence>
<evidence type="ECO:0000256" key="3">
    <source>
        <dbReference type="ARBA" id="ARBA00022723"/>
    </source>
</evidence>
<dbReference type="InterPro" id="IPR000551">
    <property type="entry name" value="MerR-type_HTH_dom"/>
</dbReference>
<dbReference type="GO" id="GO:0051537">
    <property type="term" value="F:2 iron, 2 sulfur cluster binding"/>
    <property type="evidence" value="ECO:0007669"/>
    <property type="project" value="UniProtKB-KW"/>
</dbReference>
<keyword evidence="7" id="KW-0238">DNA-binding</keyword>
<dbReference type="PROSITE" id="PS00552">
    <property type="entry name" value="HTH_MERR_1"/>
    <property type="match status" value="1"/>
</dbReference>
<protein>
    <recommendedName>
        <fullName evidence="1">Redox-sensitive transcriptional activator SoxR</fullName>
    </recommendedName>
</protein>
<dbReference type="Pfam" id="PF09278">
    <property type="entry name" value="MerR-DNA-bind"/>
    <property type="match status" value="1"/>
</dbReference>
<evidence type="ECO:0000256" key="5">
    <source>
        <dbReference type="ARBA" id="ARBA00023014"/>
    </source>
</evidence>
<keyword evidence="5" id="KW-0411">Iron-sulfur</keyword>
<evidence type="ECO:0000313" key="11">
    <source>
        <dbReference type="Proteomes" id="UP000026923"/>
    </source>
</evidence>
<dbReference type="PROSITE" id="PS50937">
    <property type="entry name" value="HTH_MERR_2"/>
    <property type="match status" value="1"/>
</dbReference>
<dbReference type="InterPro" id="IPR009061">
    <property type="entry name" value="DNA-bd_dom_put_sf"/>
</dbReference>
<dbReference type="RefSeq" id="WP_003293273.1">
    <property type="nucleotide sequence ID" value="NZ_KK020676.1"/>
</dbReference>
<evidence type="ECO:0000256" key="1">
    <source>
        <dbReference type="ARBA" id="ARBA00014474"/>
    </source>
</evidence>
<evidence type="ECO:0000256" key="8">
    <source>
        <dbReference type="ARBA" id="ARBA00023163"/>
    </source>
</evidence>
<dbReference type="HOGENOM" id="CLU_060077_5_1_6"/>
<dbReference type="InterPro" id="IPR047057">
    <property type="entry name" value="MerR_fam"/>
</dbReference>
<proteinExistence type="predicted"/>